<proteinExistence type="predicted"/>
<evidence type="ECO:0000313" key="3">
    <source>
        <dbReference type="Proteomes" id="UP001221898"/>
    </source>
</evidence>
<accession>A0AAD7RC39</accession>
<comment type="caution">
    <text evidence="2">The sequence shown here is derived from an EMBL/GenBank/DDBJ whole genome shotgun (WGS) entry which is preliminary data.</text>
</comment>
<name>A0AAD7RC39_9TELE</name>
<dbReference type="Gene3D" id="2.60.40.420">
    <property type="entry name" value="Cupredoxins - blue copper proteins"/>
    <property type="match status" value="1"/>
</dbReference>
<keyword evidence="1" id="KW-0732">Signal</keyword>
<gene>
    <name evidence="2" type="ORF">AAFF_G00259440</name>
</gene>
<organism evidence="2 3">
    <name type="scientific">Aldrovandia affinis</name>
    <dbReference type="NCBI Taxonomy" id="143900"/>
    <lineage>
        <taxon>Eukaryota</taxon>
        <taxon>Metazoa</taxon>
        <taxon>Chordata</taxon>
        <taxon>Craniata</taxon>
        <taxon>Vertebrata</taxon>
        <taxon>Euteleostomi</taxon>
        <taxon>Actinopterygii</taxon>
        <taxon>Neopterygii</taxon>
        <taxon>Teleostei</taxon>
        <taxon>Notacanthiformes</taxon>
        <taxon>Halosauridae</taxon>
        <taxon>Aldrovandia</taxon>
    </lineage>
</organism>
<dbReference type="AlphaFoldDB" id="A0AAD7RC39"/>
<feature type="signal peptide" evidence="1">
    <location>
        <begin position="1"/>
        <end position="29"/>
    </location>
</feature>
<evidence type="ECO:0008006" key="4">
    <source>
        <dbReference type="Google" id="ProtNLM"/>
    </source>
</evidence>
<sequence>MRPCSWTGSALIIPLLLLLLLELLHTSLALERHYHIAAVNIHWNYDGHRSGPTFKKVVYREYDAGFKQAKTHPAWLGLLGPTLRGQEGDVIVVTFRNMADTWCGTPCKQSEGGRPSPPRTGAHLLLGADPEVTPSEDDPPCLTYTYISHYDMVRDYNSGLIGAMLVCKAGSLDDAGEQLLFSREYVLLFGVFNETKSWYPPRLPNETHHQRIRQRQHT</sequence>
<protein>
    <recommendedName>
        <fullName evidence="4">Endonuclease/exonuclease/phosphatase domain-containing protein</fullName>
    </recommendedName>
</protein>
<dbReference type="InterPro" id="IPR008972">
    <property type="entry name" value="Cupredoxin"/>
</dbReference>
<feature type="chain" id="PRO_5042267894" description="Endonuclease/exonuclease/phosphatase domain-containing protein" evidence="1">
    <location>
        <begin position="30"/>
        <end position="218"/>
    </location>
</feature>
<evidence type="ECO:0000313" key="2">
    <source>
        <dbReference type="EMBL" id="KAJ8377517.1"/>
    </source>
</evidence>
<dbReference type="Proteomes" id="UP001221898">
    <property type="component" value="Unassembled WGS sequence"/>
</dbReference>
<dbReference type="EMBL" id="JAINUG010000350">
    <property type="protein sequence ID" value="KAJ8377517.1"/>
    <property type="molecule type" value="Genomic_DNA"/>
</dbReference>
<keyword evidence="3" id="KW-1185">Reference proteome</keyword>
<evidence type="ECO:0000256" key="1">
    <source>
        <dbReference type="SAM" id="SignalP"/>
    </source>
</evidence>
<dbReference type="SUPFAM" id="SSF49503">
    <property type="entry name" value="Cupredoxins"/>
    <property type="match status" value="1"/>
</dbReference>
<reference evidence="2" key="1">
    <citation type="journal article" date="2023" name="Science">
        <title>Genome structures resolve the early diversification of teleost fishes.</title>
        <authorList>
            <person name="Parey E."/>
            <person name="Louis A."/>
            <person name="Montfort J."/>
            <person name="Bouchez O."/>
            <person name="Roques C."/>
            <person name="Iampietro C."/>
            <person name="Lluch J."/>
            <person name="Castinel A."/>
            <person name="Donnadieu C."/>
            <person name="Desvignes T."/>
            <person name="Floi Bucao C."/>
            <person name="Jouanno E."/>
            <person name="Wen M."/>
            <person name="Mejri S."/>
            <person name="Dirks R."/>
            <person name="Jansen H."/>
            <person name="Henkel C."/>
            <person name="Chen W.J."/>
            <person name="Zahm M."/>
            <person name="Cabau C."/>
            <person name="Klopp C."/>
            <person name="Thompson A.W."/>
            <person name="Robinson-Rechavi M."/>
            <person name="Braasch I."/>
            <person name="Lecointre G."/>
            <person name="Bobe J."/>
            <person name="Postlethwait J.H."/>
            <person name="Berthelot C."/>
            <person name="Roest Crollius H."/>
            <person name="Guiguen Y."/>
        </authorList>
    </citation>
    <scope>NUCLEOTIDE SEQUENCE</scope>
    <source>
        <strain evidence="2">NC1722</strain>
    </source>
</reference>